<dbReference type="AlphaFoldDB" id="A0AA39KQW8"/>
<dbReference type="Proteomes" id="UP001168990">
    <property type="component" value="Unassembled WGS sequence"/>
</dbReference>
<organism evidence="1 2">
    <name type="scientific">Microctonus aethiopoides</name>
    <dbReference type="NCBI Taxonomy" id="144406"/>
    <lineage>
        <taxon>Eukaryota</taxon>
        <taxon>Metazoa</taxon>
        <taxon>Ecdysozoa</taxon>
        <taxon>Arthropoda</taxon>
        <taxon>Hexapoda</taxon>
        <taxon>Insecta</taxon>
        <taxon>Pterygota</taxon>
        <taxon>Neoptera</taxon>
        <taxon>Endopterygota</taxon>
        <taxon>Hymenoptera</taxon>
        <taxon>Apocrita</taxon>
        <taxon>Ichneumonoidea</taxon>
        <taxon>Braconidae</taxon>
        <taxon>Euphorinae</taxon>
        <taxon>Microctonus</taxon>
    </lineage>
</organism>
<comment type="caution">
    <text evidence="1">The sequence shown here is derived from an EMBL/GenBank/DDBJ whole genome shotgun (WGS) entry which is preliminary data.</text>
</comment>
<evidence type="ECO:0000313" key="1">
    <source>
        <dbReference type="EMBL" id="KAK0170560.1"/>
    </source>
</evidence>
<dbReference type="EMBL" id="JAQQBS010000003">
    <property type="protein sequence ID" value="KAK0170560.1"/>
    <property type="molecule type" value="Genomic_DNA"/>
</dbReference>
<accession>A0AA39KQW8</accession>
<reference evidence="1" key="2">
    <citation type="submission" date="2023-03" db="EMBL/GenBank/DDBJ databases">
        <authorList>
            <person name="Inwood S.N."/>
            <person name="Skelly J.G."/>
            <person name="Guhlin J."/>
            <person name="Harrop T.W.R."/>
            <person name="Goldson S.G."/>
            <person name="Dearden P.K."/>
        </authorList>
    </citation>
    <scope>NUCLEOTIDE SEQUENCE</scope>
    <source>
        <strain evidence="1">Irish</strain>
        <tissue evidence="1">Whole body</tissue>
    </source>
</reference>
<protein>
    <submittedName>
        <fullName evidence="1">Uncharacterized protein</fullName>
    </submittedName>
</protein>
<proteinExistence type="predicted"/>
<sequence length="108" mass="12671">MSLVNYTLHIPSEYLIHNDYKSLSETIINEMENFAHVHGNYNGFTTIKNSITSFLIIDNILKIYWIKRIKIEDDHGPSIVNYYPPFPGENMGPKMHRKQAEKYILGRK</sequence>
<name>A0AA39KQW8_9HYME</name>
<reference evidence="1" key="1">
    <citation type="journal article" date="2023" name="bioRxiv">
        <title>Scaffold-level genome assemblies of two parasitoid biocontrol wasps reveal the parthenogenesis mechanism and an associated novel virus.</title>
        <authorList>
            <person name="Inwood S."/>
            <person name="Skelly J."/>
            <person name="Guhlin J."/>
            <person name="Harrop T."/>
            <person name="Goldson S."/>
            <person name="Dearden P."/>
        </authorList>
    </citation>
    <scope>NUCLEOTIDE SEQUENCE</scope>
    <source>
        <strain evidence="1">Irish</strain>
        <tissue evidence="1">Whole body</tissue>
    </source>
</reference>
<evidence type="ECO:0000313" key="2">
    <source>
        <dbReference type="Proteomes" id="UP001168990"/>
    </source>
</evidence>
<gene>
    <name evidence="1" type="ORF">PV328_008397</name>
</gene>
<keyword evidence="2" id="KW-1185">Reference proteome</keyword>